<dbReference type="AlphaFoldDB" id="A0A0G4ICW9"/>
<evidence type="ECO:0000313" key="1">
    <source>
        <dbReference type="EMBL" id="CEM55062.1"/>
    </source>
</evidence>
<sequence>MGRAVCTQTRLKDALLYRHSLQSVPPQERNGGATCGGRHSLHRDGLFDFIVLKLLQFLLPRTLSELFLFQGQIPGANRDMHPCCAEGSIKETAQIQFRWGCCRGGKLRRLF</sequence>
<protein>
    <submittedName>
        <fullName evidence="1">Uncharacterized protein</fullName>
    </submittedName>
</protein>
<proteinExistence type="predicted"/>
<dbReference type="VEuPathDB" id="CryptoDB:Cvel_2310"/>
<reference evidence="1" key="1">
    <citation type="submission" date="2014-11" db="EMBL/GenBank/DDBJ databases">
        <authorList>
            <person name="Otto D Thomas"/>
            <person name="Naeem Raeece"/>
        </authorList>
    </citation>
    <scope>NUCLEOTIDE SEQUENCE</scope>
</reference>
<accession>A0A0G4ICW9</accession>
<name>A0A0G4ICW9_9ALVE</name>
<organism evidence="1">
    <name type="scientific">Chromera velia CCMP2878</name>
    <dbReference type="NCBI Taxonomy" id="1169474"/>
    <lineage>
        <taxon>Eukaryota</taxon>
        <taxon>Sar</taxon>
        <taxon>Alveolata</taxon>
        <taxon>Colpodellida</taxon>
        <taxon>Chromeraceae</taxon>
        <taxon>Chromera</taxon>
    </lineage>
</organism>
<dbReference type="EMBL" id="CDMZ01005842">
    <property type="protein sequence ID" value="CEM55062.1"/>
    <property type="molecule type" value="Genomic_DNA"/>
</dbReference>
<gene>
    <name evidence="1" type="ORF">Cvel_2310</name>
</gene>